<proteinExistence type="predicted"/>
<dbReference type="EMBL" id="JBDPZC010000001">
    <property type="protein sequence ID" value="MEO3711247.1"/>
    <property type="molecule type" value="Genomic_DNA"/>
</dbReference>
<evidence type="ECO:0000256" key="2">
    <source>
        <dbReference type="SAM" id="Phobius"/>
    </source>
</evidence>
<keyword evidence="2" id="KW-0472">Membrane</keyword>
<feature type="transmembrane region" description="Helical" evidence="2">
    <location>
        <begin position="112"/>
        <end position="133"/>
    </location>
</feature>
<evidence type="ECO:0000313" key="3">
    <source>
        <dbReference type="EMBL" id="MEO3711247.1"/>
    </source>
</evidence>
<feature type="transmembrane region" description="Helical" evidence="2">
    <location>
        <begin position="83"/>
        <end position="100"/>
    </location>
</feature>
<keyword evidence="2" id="KW-1133">Transmembrane helix</keyword>
<keyword evidence="4" id="KW-1185">Reference proteome</keyword>
<evidence type="ECO:0008006" key="5">
    <source>
        <dbReference type="Google" id="ProtNLM"/>
    </source>
</evidence>
<evidence type="ECO:0000256" key="1">
    <source>
        <dbReference type="SAM" id="MobiDB-lite"/>
    </source>
</evidence>
<dbReference type="Proteomes" id="UP001462640">
    <property type="component" value="Unassembled WGS sequence"/>
</dbReference>
<feature type="transmembrane region" description="Helical" evidence="2">
    <location>
        <begin position="59"/>
        <end position="77"/>
    </location>
</feature>
<accession>A0ABV0G862</accession>
<keyword evidence="2" id="KW-0812">Transmembrane</keyword>
<protein>
    <recommendedName>
        <fullName evidence="5">Membrane transporter protein</fullName>
    </recommendedName>
</protein>
<evidence type="ECO:0000313" key="4">
    <source>
        <dbReference type="Proteomes" id="UP001462640"/>
    </source>
</evidence>
<name>A0ABV0G862_9BURK</name>
<reference evidence="3 4" key="1">
    <citation type="submission" date="2024-05" db="EMBL/GenBank/DDBJ databases">
        <title>Roseateles sp. 2.12 16S ribosomal RNA gene Genome sequencing and assembly.</title>
        <authorList>
            <person name="Woo H."/>
        </authorList>
    </citation>
    <scope>NUCLEOTIDE SEQUENCE [LARGE SCALE GENOMIC DNA]</scope>
    <source>
        <strain evidence="3 4">2.12</strain>
    </source>
</reference>
<organism evidence="3 4">
    <name type="scientific">Roseateles flavus</name>
    <dbReference type="NCBI Taxonomy" id="3149041"/>
    <lineage>
        <taxon>Bacteria</taxon>
        <taxon>Pseudomonadati</taxon>
        <taxon>Pseudomonadota</taxon>
        <taxon>Betaproteobacteria</taxon>
        <taxon>Burkholderiales</taxon>
        <taxon>Sphaerotilaceae</taxon>
        <taxon>Roseateles</taxon>
    </lineage>
</organism>
<gene>
    <name evidence="3" type="ORF">ABDJ40_00535</name>
</gene>
<feature type="region of interest" description="Disordered" evidence="1">
    <location>
        <begin position="1"/>
        <end position="27"/>
    </location>
</feature>
<dbReference type="RefSeq" id="WP_347604667.1">
    <property type="nucleotide sequence ID" value="NZ_JBDPZC010000001.1"/>
</dbReference>
<sequence>MAGREGRRLAGKRQTPEPAPGSMQAASHPSPLPGWFFPAMAWAATVSAVWGLHMVACGGILASVVPTLATFCLHVFLRPDYALAVLLTAACSGATGLALARHRLFRERKELLFFLLPAAALVLGMGLAMSGGLPPHCPSLGAWR</sequence>
<comment type="caution">
    <text evidence="3">The sequence shown here is derived from an EMBL/GenBank/DDBJ whole genome shotgun (WGS) entry which is preliminary data.</text>
</comment>